<accession>A0A1Y0EQP4</accession>
<organism evidence="1 2">
    <name type="scientific">Comamonas serinivorans</name>
    <dbReference type="NCBI Taxonomy" id="1082851"/>
    <lineage>
        <taxon>Bacteria</taxon>
        <taxon>Pseudomonadati</taxon>
        <taxon>Pseudomonadota</taxon>
        <taxon>Betaproteobacteria</taxon>
        <taxon>Burkholderiales</taxon>
        <taxon>Comamonadaceae</taxon>
        <taxon>Comamonas</taxon>
    </lineage>
</organism>
<dbReference type="AlphaFoldDB" id="A0A1Y0EQP4"/>
<dbReference type="KEGG" id="cser:CCO03_15710"/>
<dbReference type="Proteomes" id="UP000196138">
    <property type="component" value="Chromosome"/>
</dbReference>
<dbReference type="RefSeq" id="WP_087282559.1">
    <property type="nucleotide sequence ID" value="NZ_CP021455.1"/>
</dbReference>
<protein>
    <recommendedName>
        <fullName evidence="3">MYND finger</fullName>
    </recommendedName>
</protein>
<gene>
    <name evidence="1" type="ORF">CCO03_15710</name>
</gene>
<reference evidence="1 2" key="1">
    <citation type="submission" date="2017-05" db="EMBL/GenBank/DDBJ databases">
        <authorList>
            <person name="Song R."/>
            <person name="Chenine A.L."/>
            <person name="Ruprecht R.M."/>
        </authorList>
    </citation>
    <scope>NUCLEOTIDE SEQUENCE [LARGE SCALE GENOMIC DNA]</scope>
    <source>
        <strain evidence="1 2">DSM 26136</strain>
    </source>
</reference>
<sequence length="77" mass="8598">MVLLLAVLAGVWLVKRQQARKLHAAQSRRRRPQVTHATPMLACRHCGVHVPQHEAVQGRLGAYCSRAHQQASEPSRS</sequence>
<proteinExistence type="predicted"/>
<evidence type="ECO:0000313" key="2">
    <source>
        <dbReference type="Proteomes" id="UP000196138"/>
    </source>
</evidence>
<dbReference type="OrthoDB" id="9814432at2"/>
<keyword evidence="2" id="KW-1185">Reference proteome</keyword>
<dbReference type="EMBL" id="CP021455">
    <property type="protein sequence ID" value="ARU05923.1"/>
    <property type="molecule type" value="Genomic_DNA"/>
</dbReference>
<dbReference type="InterPro" id="IPR049708">
    <property type="entry name" value="PP0621-like"/>
</dbReference>
<evidence type="ECO:0000313" key="1">
    <source>
        <dbReference type="EMBL" id="ARU05923.1"/>
    </source>
</evidence>
<name>A0A1Y0EQP4_9BURK</name>
<dbReference type="NCBIfam" id="NF041023">
    <property type="entry name" value="PP0621_fam"/>
    <property type="match status" value="1"/>
</dbReference>
<evidence type="ECO:0008006" key="3">
    <source>
        <dbReference type="Google" id="ProtNLM"/>
    </source>
</evidence>